<dbReference type="GO" id="GO:0005730">
    <property type="term" value="C:nucleolus"/>
    <property type="evidence" value="ECO:0007669"/>
    <property type="project" value="UniProtKB-SubCell"/>
</dbReference>
<evidence type="ECO:0000256" key="8">
    <source>
        <dbReference type="RuleBase" id="RU362137"/>
    </source>
</evidence>
<keyword evidence="6 8" id="KW-0804">Transcription</keyword>
<feature type="region of interest" description="Disordered" evidence="9">
    <location>
        <begin position="180"/>
        <end position="204"/>
    </location>
</feature>
<evidence type="ECO:0000256" key="2">
    <source>
        <dbReference type="ARBA" id="ARBA00004604"/>
    </source>
</evidence>
<reference evidence="10" key="1">
    <citation type="submission" date="2021-03" db="EMBL/GenBank/DDBJ databases">
        <authorList>
            <person name="Palmer J.M."/>
        </authorList>
    </citation>
    <scope>NUCLEOTIDE SEQUENCE</scope>
    <source>
        <strain evidence="10">ARV_011</strain>
    </source>
</reference>
<evidence type="ECO:0000313" key="11">
    <source>
        <dbReference type="Proteomes" id="UP000790833"/>
    </source>
</evidence>
<evidence type="ECO:0000256" key="4">
    <source>
        <dbReference type="ARBA" id="ARBA00014115"/>
    </source>
</evidence>
<name>A0A9P7VAN5_9ASCO</name>
<dbReference type="Pfam" id="PF17075">
    <property type="entry name" value="RRT14"/>
    <property type="match status" value="1"/>
</dbReference>
<keyword evidence="11" id="KW-1185">Reference proteome</keyword>
<dbReference type="GeneID" id="66117899"/>
<comment type="caution">
    <text evidence="10">The sequence shown here is derived from an EMBL/GenBank/DDBJ whole genome shotgun (WGS) entry which is preliminary data.</text>
</comment>
<evidence type="ECO:0000256" key="7">
    <source>
        <dbReference type="ARBA" id="ARBA00023242"/>
    </source>
</evidence>
<evidence type="ECO:0000313" key="10">
    <source>
        <dbReference type="EMBL" id="KAG7194313.1"/>
    </source>
</evidence>
<keyword evidence="7 8" id="KW-0539">Nucleus</keyword>
<accession>A0A9P7VAN5</accession>
<dbReference type="RefSeq" id="XP_043049860.1">
    <property type="nucleotide sequence ID" value="XM_043195194.1"/>
</dbReference>
<gene>
    <name evidence="8 10" type="primary">RRT14</name>
    <name evidence="10" type="ORF">KQ657_004525</name>
</gene>
<evidence type="ECO:0000256" key="6">
    <source>
        <dbReference type="ARBA" id="ARBA00023163"/>
    </source>
</evidence>
<sequence>MFSSTSSKTQTESTINRLLATYLPGTTVDETKSQLWNNNSNNKNSKISSSTQQIHQQIKRSKLSKHEIKKINKLNKAKLNKLVLKNQAESKRVAKLAKYDLIKNRHRDDLTIEEEKYLNKLIKRNVNSIKRVSEILDLEVKEELDFVKKDILEKLNTKKSKSKSTSKDRQKQQFQDKINKGFISYPGLTPGLAPVGVDDDDESD</sequence>
<evidence type="ECO:0000256" key="5">
    <source>
        <dbReference type="ARBA" id="ARBA00023015"/>
    </source>
</evidence>
<dbReference type="AlphaFoldDB" id="A0A9P7VAN5"/>
<evidence type="ECO:0000256" key="1">
    <source>
        <dbReference type="ARBA" id="ARBA00002711"/>
    </source>
</evidence>
<organism evidence="10 11">
    <name type="scientific">Scheffersomyces spartinae</name>
    <dbReference type="NCBI Taxonomy" id="45513"/>
    <lineage>
        <taxon>Eukaryota</taxon>
        <taxon>Fungi</taxon>
        <taxon>Dikarya</taxon>
        <taxon>Ascomycota</taxon>
        <taxon>Saccharomycotina</taxon>
        <taxon>Pichiomycetes</taxon>
        <taxon>Debaryomycetaceae</taxon>
        <taxon>Scheffersomyces</taxon>
    </lineage>
</organism>
<keyword evidence="5 8" id="KW-0805">Transcription regulation</keyword>
<proteinExistence type="inferred from homology"/>
<evidence type="ECO:0000256" key="9">
    <source>
        <dbReference type="SAM" id="MobiDB-lite"/>
    </source>
</evidence>
<comment type="similarity">
    <text evidence="3 8">Belongs to the RRT14 family.</text>
</comment>
<dbReference type="EMBL" id="JAHMUF010000007">
    <property type="protein sequence ID" value="KAG7194313.1"/>
    <property type="molecule type" value="Genomic_DNA"/>
</dbReference>
<evidence type="ECO:0000256" key="3">
    <source>
        <dbReference type="ARBA" id="ARBA00007142"/>
    </source>
</evidence>
<protein>
    <recommendedName>
        <fullName evidence="4 8">Regulator of rDNA transcription 14</fullName>
    </recommendedName>
</protein>
<comment type="subcellular location">
    <subcellularLocation>
        <location evidence="2 8">Nucleus</location>
        <location evidence="2 8">Nucleolus</location>
    </subcellularLocation>
</comment>
<dbReference type="Proteomes" id="UP000790833">
    <property type="component" value="Unassembled WGS sequence"/>
</dbReference>
<dbReference type="InterPro" id="IPR031404">
    <property type="entry name" value="Rrt14"/>
</dbReference>
<dbReference type="OrthoDB" id="4069371at2759"/>
<comment type="function">
    <text evidence="1 8">Involved in ribosome biogenesis, probably through modulation of rDNA transcription.</text>
</comment>